<reference evidence="5 6" key="2">
    <citation type="submission" date="2015-01" db="EMBL/GenBank/DDBJ databases">
        <title>Complete genome sequence of Pyrinomonas methylaliphatogenes type strain K22T.</title>
        <authorList>
            <person name="Lee K.C.Y."/>
            <person name="Power J.F."/>
            <person name="Dunfield P.F."/>
            <person name="Morgan X.C."/>
            <person name="Huttenhower C."/>
            <person name="Stott M.B."/>
        </authorList>
    </citation>
    <scope>NUCLEOTIDE SEQUENCE [LARGE SCALE GENOMIC DNA]</scope>
    <source>
        <strain evidence="5 6">K22</strain>
    </source>
</reference>
<evidence type="ECO:0000256" key="1">
    <source>
        <dbReference type="ARBA" id="ARBA00022737"/>
    </source>
</evidence>
<accession>A0A0B6WWS2</accession>
<evidence type="ECO:0000256" key="4">
    <source>
        <dbReference type="SAM" id="SignalP"/>
    </source>
</evidence>
<dbReference type="Pfam" id="PF14559">
    <property type="entry name" value="TPR_19"/>
    <property type="match status" value="2"/>
</dbReference>
<dbReference type="STRING" id="454194.PYK22_00734"/>
<dbReference type="PANTHER" id="PTHR45586">
    <property type="entry name" value="TPR REPEAT-CONTAINING PROTEIN PA4667"/>
    <property type="match status" value="1"/>
</dbReference>
<dbReference type="InterPro" id="IPR051012">
    <property type="entry name" value="CellSynth/LPSAsmb/PSIAsmb"/>
</dbReference>
<dbReference type="InterPro" id="IPR019734">
    <property type="entry name" value="TPR_rpt"/>
</dbReference>
<keyword evidence="6" id="KW-1185">Reference proteome</keyword>
<proteinExistence type="predicted"/>
<evidence type="ECO:0000313" key="5">
    <source>
        <dbReference type="EMBL" id="CDM64739.1"/>
    </source>
</evidence>
<feature type="repeat" description="TPR" evidence="3">
    <location>
        <begin position="436"/>
        <end position="469"/>
    </location>
</feature>
<dbReference type="RefSeq" id="WP_041974616.1">
    <property type="nucleotide sequence ID" value="NZ_CBXV010000003.1"/>
</dbReference>
<dbReference type="OrthoDB" id="128461at2"/>
<dbReference type="InterPro" id="IPR011990">
    <property type="entry name" value="TPR-like_helical_dom_sf"/>
</dbReference>
<feature type="signal peptide" evidence="4">
    <location>
        <begin position="1"/>
        <end position="23"/>
    </location>
</feature>
<dbReference type="EMBL" id="CBXV010000003">
    <property type="protein sequence ID" value="CDM64739.1"/>
    <property type="molecule type" value="Genomic_DNA"/>
</dbReference>
<feature type="repeat" description="TPR" evidence="3">
    <location>
        <begin position="58"/>
        <end position="91"/>
    </location>
</feature>
<dbReference type="Proteomes" id="UP000031518">
    <property type="component" value="Unassembled WGS sequence"/>
</dbReference>
<feature type="repeat" description="TPR" evidence="3">
    <location>
        <begin position="328"/>
        <end position="361"/>
    </location>
</feature>
<evidence type="ECO:0000256" key="3">
    <source>
        <dbReference type="PROSITE-ProRule" id="PRU00339"/>
    </source>
</evidence>
<sequence precursor="true">MNLLAKLTLIISLAFYGASTISAQDADYRTATSLIQQGQITQGLALLRRMAAQRPTDPQVHNLLGIALTTAGKMQEANEEFKRALALNPKLFSVLKNLALNELALGQLEDAKRHFESLLTLSPHDRACHWGLAEIAFAKRDFAQAALHYERSGDLAWKEPTTLLKFASSYTETGQRDRALALLEKLPADIDAKLQFEAGLLFAKLGKFDLSARRFAAARSDFPDQYRVGYNLAFAQLKAGEFATAIGTIEELLAKGYRQAELYNLLAQAYEASGRTNEAYEALRLATASDPTDEANYLDLITLCLKHQSYDLGLKIADIGLRHLPNSYRLRLHRGAVWALKGEYEEAMQDFEIASRLAPDNGLPAVARGMVLIQMGKAAEAVELLRRQSAKSPNDPLVFWFLGEALDYSGPAPGSAEEKEAIEALERAIELDADLPQPRALLGKLLLRRGETAKAVEELERAFKLAPDDPTTTYLLAQALQKSGEAERAKQLFAKVSRARTRELETTRLNLIRVINSEMRSNRVER</sequence>
<feature type="repeat" description="TPR" evidence="3">
    <location>
        <begin position="260"/>
        <end position="293"/>
    </location>
</feature>
<name>A0A0B6WWS2_9BACT</name>
<dbReference type="InterPro" id="IPR011717">
    <property type="entry name" value="TPR-4"/>
</dbReference>
<evidence type="ECO:0000256" key="2">
    <source>
        <dbReference type="ARBA" id="ARBA00022803"/>
    </source>
</evidence>
<dbReference type="GO" id="GO:0042802">
    <property type="term" value="F:identical protein binding"/>
    <property type="evidence" value="ECO:0007669"/>
    <property type="project" value="InterPro"/>
</dbReference>
<dbReference type="PANTHER" id="PTHR45586:SF1">
    <property type="entry name" value="LIPOPOLYSACCHARIDE ASSEMBLY PROTEIN B"/>
    <property type="match status" value="1"/>
</dbReference>
<feature type="chain" id="PRO_5002125439" evidence="4">
    <location>
        <begin position="24"/>
        <end position="526"/>
    </location>
</feature>
<dbReference type="PROSITE" id="PS50005">
    <property type="entry name" value="TPR"/>
    <property type="match status" value="5"/>
</dbReference>
<dbReference type="SUPFAM" id="SSF48452">
    <property type="entry name" value="TPR-like"/>
    <property type="match status" value="2"/>
</dbReference>
<organism evidence="5 6">
    <name type="scientific">Pyrinomonas methylaliphatogenes</name>
    <dbReference type="NCBI Taxonomy" id="454194"/>
    <lineage>
        <taxon>Bacteria</taxon>
        <taxon>Pseudomonadati</taxon>
        <taxon>Acidobacteriota</taxon>
        <taxon>Blastocatellia</taxon>
        <taxon>Blastocatellales</taxon>
        <taxon>Pyrinomonadaceae</taxon>
        <taxon>Pyrinomonas</taxon>
    </lineage>
</organism>
<evidence type="ECO:0000313" key="6">
    <source>
        <dbReference type="Proteomes" id="UP000031518"/>
    </source>
</evidence>
<keyword evidence="2 3" id="KW-0802">TPR repeat</keyword>
<gene>
    <name evidence="5" type="ORF">PYK22_00734</name>
</gene>
<feature type="repeat" description="TPR" evidence="3">
    <location>
        <begin position="92"/>
        <end position="125"/>
    </location>
</feature>
<dbReference type="Pfam" id="PF07721">
    <property type="entry name" value="TPR_4"/>
    <property type="match status" value="1"/>
</dbReference>
<keyword evidence="1" id="KW-0677">Repeat</keyword>
<dbReference type="SMART" id="SM00028">
    <property type="entry name" value="TPR"/>
    <property type="match status" value="8"/>
</dbReference>
<protein>
    <submittedName>
        <fullName evidence="5">Tetratricopeptide repeat/TPR repeat</fullName>
    </submittedName>
</protein>
<keyword evidence="4" id="KW-0732">Signal</keyword>
<dbReference type="Pfam" id="PF13174">
    <property type="entry name" value="TPR_6"/>
    <property type="match status" value="1"/>
</dbReference>
<dbReference type="AlphaFoldDB" id="A0A0B6WWS2"/>
<reference evidence="5 6" key="1">
    <citation type="submission" date="2013-12" db="EMBL/GenBank/DDBJ databases">
        <authorList>
            <person name="Stott M."/>
        </authorList>
    </citation>
    <scope>NUCLEOTIDE SEQUENCE [LARGE SCALE GENOMIC DNA]</scope>
    <source>
        <strain evidence="5 6">K22</strain>
    </source>
</reference>
<dbReference type="Pfam" id="PF13432">
    <property type="entry name" value="TPR_16"/>
    <property type="match status" value="2"/>
</dbReference>
<dbReference type="Gene3D" id="1.25.40.10">
    <property type="entry name" value="Tetratricopeptide repeat domain"/>
    <property type="match status" value="2"/>
</dbReference>